<dbReference type="InterPro" id="IPR016163">
    <property type="entry name" value="Ald_DH_C"/>
</dbReference>
<dbReference type="PROSITE" id="PS00687">
    <property type="entry name" value="ALDEHYDE_DEHYDR_GLU"/>
    <property type="match status" value="1"/>
</dbReference>
<evidence type="ECO:0000256" key="4">
    <source>
        <dbReference type="HAMAP-Rule" id="MF_01174"/>
    </source>
</evidence>
<dbReference type="InterPro" id="IPR050740">
    <property type="entry name" value="Aldehyde_DH_Superfamily"/>
</dbReference>
<dbReference type="Gene3D" id="3.40.309.10">
    <property type="entry name" value="Aldehyde Dehydrogenase, Chain A, domain 2"/>
    <property type="match status" value="1"/>
</dbReference>
<evidence type="ECO:0000313" key="8">
    <source>
        <dbReference type="Proteomes" id="UP001595758"/>
    </source>
</evidence>
<comment type="function">
    <text evidence="4">Catalyzes the NAD-dependent reduction of succinylglutamate semialdehyde into succinylglutamate.</text>
</comment>
<dbReference type="NCBIfam" id="TIGR03240">
    <property type="entry name" value="arg_catab_astD"/>
    <property type="match status" value="1"/>
</dbReference>
<dbReference type="SUPFAM" id="SSF53720">
    <property type="entry name" value="ALDH-like"/>
    <property type="match status" value="1"/>
</dbReference>
<keyword evidence="2 4" id="KW-0560">Oxidoreductase</keyword>
<dbReference type="GO" id="GO:0043824">
    <property type="term" value="F:succinylglutamate-semialdehyde dehydrogenase activity"/>
    <property type="evidence" value="ECO:0007669"/>
    <property type="project" value="UniProtKB-EC"/>
</dbReference>
<sequence>MMMNRTVALNGRHYLDGKWIDGNGTPFLSKNPYDNSTLWQGTIATEIEVKTAGEAAHKALSEWSQQTLATRISYLQQFARQVELRKDDLTLLIAQETGKPLWEAVTEVNAVIGKINLSIQAHQERNAERQNPAPDAMACLRYKPHGVVAVLGAFNFPAHLSNGHIVPALIAGNTVIYKPSDLTPAVAELIMQCWHESGIPAGVINCIQGNAETGKLLLAENIQGVYFTGSYRTGLRIHQAFINKPEVILALEMGGNNPLIIDDVKDVNAAIYQTLLSAYITAGQRCTCARRIFISNSKTGDELVSRLITATEAIRVGSYTEQPEPFIGPVISHEHAKHHLKMQEGLITYGGNVVLPLKLLKENSGLLSPGIIDMTEAAYAPDEEIFAPLIQLYRYDSFEQALLQANATRYGLAAGLLSDSEERYRQFYNTIRAGLINWNRPTTGAASNLPFGGVGHSGNHRPSAYFAADYCAYPIASLEQTMLAQPAQLLPGITLE</sequence>
<comment type="catalytic activity">
    <reaction evidence="4">
        <text>N-succinyl-L-glutamate 5-semialdehyde + NAD(+) + H2O = N-succinyl-L-glutamate + NADH + 2 H(+)</text>
        <dbReference type="Rhea" id="RHEA:10812"/>
        <dbReference type="ChEBI" id="CHEBI:15377"/>
        <dbReference type="ChEBI" id="CHEBI:15378"/>
        <dbReference type="ChEBI" id="CHEBI:57540"/>
        <dbReference type="ChEBI" id="CHEBI:57945"/>
        <dbReference type="ChEBI" id="CHEBI:58520"/>
        <dbReference type="ChEBI" id="CHEBI:58763"/>
        <dbReference type="EC" id="1.2.1.71"/>
    </reaction>
</comment>
<reference evidence="8" key="1">
    <citation type="journal article" date="2019" name="Int. J. Syst. Evol. Microbiol.">
        <title>The Global Catalogue of Microorganisms (GCM) 10K type strain sequencing project: providing services to taxonomists for standard genome sequencing and annotation.</title>
        <authorList>
            <consortium name="The Broad Institute Genomics Platform"/>
            <consortium name="The Broad Institute Genome Sequencing Center for Infectious Disease"/>
            <person name="Wu L."/>
            <person name="Ma J."/>
        </authorList>
    </citation>
    <scope>NUCLEOTIDE SEQUENCE [LARGE SCALE GENOMIC DNA]</scope>
    <source>
        <strain evidence="8">CCUG 59858</strain>
    </source>
</reference>
<dbReference type="InterPro" id="IPR016162">
    <property type="entry name" value="Ald_DH_N"/>
</dbReference>
<feature type="binding site" evidence="4">
    <location>
        <begin position="229"/>
        <end position="234"/>
    </location>
    <ligand>
        <name>NAD(+)</name>
        <dbReference type="ChEBI" id="CHEBI:57540"/>
    </ligand>
</feature>
<proteinExistence type="inferred from homology"/>
<dbReference type="PANTHER" id="PTHR43353">
    <property type="entry name" value="SUCCINATE-SEMIALDEHYDE DEHYDROGENASE, MITOCHONDRIAL"/>
    <property type="match status" value="1"/>
</dbReference>
<evidence type="ECO:0000256" key="3">
    <source>
        <dbReference type="ARBA" id="ARBA00023027"/>
    </source>
</evidence>
<name>A0ABV8CHI8_9GAMM</name>
<comment type="caution">
    <text evidence="7">The sequence shown here is derived from an EMBL/GenBank/DDBJ whole genome shotgun (WGS) entry which is preliminary data.</text>
</comment>
<gene>
    <name evidence="4 7" type="primary">astD</name>
    <name evidence="7" type="ORF">ACFORL_10270</name>
</gene>
<dbReference type="HAMAP" id="MF_01174">
    <property type="entry name" value="Aldedh_AstD"/>
    <property type="match status" value="1"/>
</dbReference>
<dbReference type="PANTHER" id="PTHR43353:SF5">
    <property type="entry name" value="SUCCINATE-SEMIALDEHYDE DEHYDROGENASE, MITOCHONDRIAL"/>
    <property type="match status" value="1"/>
</dbReference>
<feature type="active site" evidence="4">
    <location>
        <position position="286"/>
    </location>
</feature>
<evidence type="ECO:0000256" key="1">
    <source>
        <dbReference type="ARBA" id="ARBA00022503"/>
    </source>
</evidence>
<dbReference type="InterPro" id="IPR015590">
    <property type="entry name" value="Aldehyde_DH_dom"/>
</dbReference>
<feature type="active site" evidence="4 5">
    <location>
        <position position="252"/>
    </location>
</feature>
<keyword evidence="8" id="KW-1185">Reference proteome</keyword>
<dbReference type="NCBIfam" id="NF006992">
    <property type="entry name" value="PRK09457.1"/>
    <property type="match status" value="1"/>
</dbReference>
<keyword evidence="3 4" id="KW-0520">NAD</keyword>
<dbReference type="Proteomes" id="UP001595758">
    <property type="component" value="Unassembled WGS sequence"/>
</dbReference>
<dbReference type="RefSeq" id="WP_382343680.1">
    <property type="nucleotide sequence ID" value="NZ_JBHSAB010000023.1"/>
</dbReference>
<evidence type="ECO:0000256" key="2">
    <source>
        <dbReference type="ARBA" id="ARBA00023002"/>
    </source>
</evidence>
<dbReference type="InterPro" id="IPR017649">
    <property type="entry name" value="SuccinylGlu_semiald_DH_AstD"/>
</dbReference>
<dbReference type="InterPro" id="IPR029510">
    <property type="entry name" value="Ald_DH_CS_GLU"/>
</dbReference>
<dbReference type="EC" id="1.2.1.71" evidence="4"/>
<dbReference type="InterPro" id="IPR016160">
    <property type="entry name" value="Ald_DH_CS_CYS"/>
</dbReference>
<feature type="domain" description="Aldehyde dehydrogenase" evidence="6">
    <location>
        <begin position="19"/>
        <end position="464"/>
    </location>
</feature>
<dbReference type="CDD" id="cd07095">
    <property type="entry name" value="ALDH_SGSD_AstD"/>
    <property type="match status" value="1"/>
</dbReference>
<comment type="pathway">
    <text evidence="4">Amino-acid degradation; L-arginine degradation via AST pathway; L-glutamate and succinate from L-arginine: step 4/5.</text>
</comment>
<dbReference type="PROSITE" id="PS00070">
    <property type="entry name" value="ALDEHYDE_DEHYDR_CYS"/>
    <property type="match status" value="1"/>
</dbReference>
<dbReference type="Pfam" id="PF00171">
    <property type="entry name" value="Aldedh"/>
    <property type="match status" value="1"/>
</dbReference>
<evidence type="ECO:0000256" key="5">
    <source>
        <dbReference type="PROSITE-ProRule" id="PRU10007"/>
    </source>
</evidence>
<dbReference type="EMBL" id="JBHSAB010000023">
    <property type="protein sequence ID" value="MFC3909455.1"/>
    <property type="molecule type" value="Genomic_DNA"/>
</dbReference>
<dbReference type="Gene3D" id="3.40.605.10">
    <property type="entry name" value="Aldehyde Dehydrogenase, Chain A, domain 1"/>
    <property type="match status" value="1"/>
</dbReference>
<organism evidence="7 8">
    <name type="scientific">Legionella dresdenensis</name>
    <dbReference type="NCBI Taxonomy" id="450200"/>
    <lineage>
        <taxon>Bacteria</taxon>
        <taxon>Pseudomonadati</taxon>
        <taxon>Pseudomonadota</taxon>
        <taxon>Gammaproteobacteria</taxon>
        <taxon>Legionellales</taxon>
        <taxon>Legionellaceae</taxon>
        <taxon>Legionella</taxon>
    </lineage>
</organism>
<evidence type="ECO:0000313" key="7">
    <source>
        <dbReference type="EMBL" id="MFC3909455.1"/>
    </source>
</evidence>
<comment type="similarity">
    <text evidence="4">Belongs to the aldehyde dehydrogenase family. AstD subfamily.</text>
</comment>
<protein>
    <recommendedName>
        <fullName evidence="4">N-succinylglutamate 5-semialdehyde dehydrogenase</fullName>
        <ecNumber evidence="4">1.2.1.71</ecNumber>
    </recommendedName>
    <alternativeName>
        <fullName evidence="4">Succinylglutamic semialdehyde dehydrogenase</fullName>
        <shortName evidence="4">SGSD</shortName>
    </alternativeName>
</protein>
<accession>A0ABV8CHI8</accession>
<dbReference type="InterPro" id="IPR016161">
    <property type="entry name" value="Ald_DH/histidinol_DH"/>
</dbReference>
<keyword evidence="1 4" id="KW-0056">Arginine metabolism</keyword>
<evidence type="ECO:0000259" key="6">
    <source>
        <dbReference type="Pfam" id="PF00171"/>
    </source>
</evidence>